<evidence type="ECO:0000313" key="1">
    <source>
        <dbReference type="EMBL" id="KKL28350.1"/>
    </source>
</evidence>
<reference evidence="1" key="1">
    <citation type="journal article" date="2015" name="Nature">
        <title>Complex archaea that bridge the gap between prokaryotes and eukaryotes.</title>
        <authorList>
            <person name="Spang A."/>
            <person name="Saw J.H."/>
            <person name="Jorgensen S.L."/>
            <person name="Zaremba-Niedzwiedzka K."/>
            <person name="Martijn J."/>
            <person name="Lind A.E."/>
            <person name="van Eijk R."/>
            <person name="Schleper C."/>
            <person name="Guy L."/>
            <person name="Ettema T.J."/>
        </authorList>
    </citation>
    <scope>NUCLEOTIDE SEQUENCE</scope>
</reference>
<protein>
    <submittedName>
        <fullName evidence="1">Uncharacterized protein</fullName>
    </submittedName>
</protein>
<dbReference type="EMBL" id="LAZR01035127">
    <property type="protein sequence ID" value="KKL28350.1"/>
    <property type="molecule type" value="Genomic_DNA"/>
</dbReference>
<accession>A0A0F9C2D4</accession>
<name>A0A0F9C2D4_9ZZZZ</name>
<dbReference type="AlphaFoldDB" id="A0A0F9C2D4"/>
<proteinExistence type="predicted"/>
<sequence>LFDAISTALVVEEGLPFDVVRTLIGQVNQLAGAGGEKLRAINIFGPEGPLGTMDVPESIHRISQPAQDAYLKDRGFKDITTQPTAELTKGNLKKGALEALRDRGIIDQDQVDKALAGQIAVRGPDPAGRSTIIDLTDNTSVTVGGGRLTATTIGQIDERILAINDSLLLFKRADLSSVGIDKILAAEIGGIALQVPVLGSIAQALGLNSEDIANIQADRSVFFAVLDPLVQSFSPTGTRFSKASKAQIELAKRMSNMIRFSSTPGGAEMSRTQIVDILTEIRNNLVAQKASGNSLPVSVSRVRWFTDKNDELQFELLGE</sequence>
<feature type="non-terminal residue" evidence="1">
    <location>
        <position position="1"/>
    </location>
</feature>
<comment type="caution">
    <text evidence="1">The sequence shown here is derived from an EMBL/GenBank/DDBJ whole genome shotgun (WGS) entry which is preliminary data.</text>
</comment>
<gene>
    <name evidence="1" type="ORF">LCGC14_2376030</name>
</gene>
<organism evidence="1">
    <name type="scientific">marine sediment metagenome</name>
    <dbReference type="NCBI Taxonomy" id="412755"/>
    <lineage>
        <taxon>unclassified sequences</taxon>
        <taxon>metagenomes</taxon>
        <taxon>ecological metagenomes</taxon>
    </lineage>
</organism>